<dbReference type="EMBL" id="CP000747">
    <property type="protein sequence ID" value="ACG79853.1"/>
    <property type="molecule type" value="Genomic_DNA"/>
</dbReference>
<gene>
    <name evidence="3" type="ordered locus">PHZ_c3444</name>
</gene>
<keyword evidence="2" id="KW-0732">Signal</keyword>
<sequence length="140" mass="13811">MTFALRLKRNLPALGLALACLALAMKLLVPPGFMAAAPAEAAPFPLVLCTPQGMVAVGAHASPAHDGGEPAGPSGQRADHVPCVFAAAQHLAPPPALDHSTRVAFAACAALTRSAPASLAPGRGLCAPPPPARGPPGLAA</sequence>
<evidence type="ECO:0000313" key="3">
    <source>
        <dbReference type="EMBL" id="ACG79853.1"/>
    </source>
</evidence>
<evidence type="ECO:0000256" key="1">
    <source>
        <dbReference type="SAM" id="MobiDB-lite"/>
    </source>
</evidence>
<dbReference type="KEGG" id="pzu:PHZ_c3444"/>
<dbReference type="PROSITE" id="PS51257">
    <property type="entry name" value="PROKAR_LIPOPROTEIN"/>
    <property type="match status" value="1"/>
</dbReference>
<feature type="signal peptide" evidence="2">
    <location>
        <begin position="1"/>
        <end position="35"/>
    </location>
</feature>
<evidence type="ECO:0000313" key="4">
    <source>
        <dbReference type="Proteomes" id="UP000001868"/>
    </source>
</evidence>
<reference evidence="3 4" key="1">
    <citation type="journal article" date="2008" name="BMC Genomics">
        <title>Complete genome of Phenylobacterium zucineum - a novel facultative intracellular bacterium isolated from human erythroleukemia cell line K562.</title>
        <authorList>
            <person name="Luo Y."/>
            <person name="Xu X."/>
            <person name="Ding Z."/>
            <person name="Liu Z."/>
            <person name="Zhang B."/>
            <person name="Yan Z."/>
            <person name="Sun J."/>
            <person name="Hu S."/>
            <person name="Hu X."/>
        </authorList>
    </citation>
    <scope>NUCLEOTIDE SEQUENCE [LARGE SCALE GENOMIC DNA]</scope>
    <source>
        <strain evidence="3 4">HLK1</strain>
    </source>
</reference>
<accession>B4RC60</accession>
<feature type="region of interest" description="Disordered" evidence="1">
    <location>
        <begin position="118"/>
        <end position="140"/>
    </location>
</feature>
<protein>
    <recommendedName>
        <fullName evidence="5">DUF2946 domain-containing protein</fullName>
    </recommendedName>
</protein>
<name>B4RC60_PHEZH</name>
<dbReference type="HOGENOM" id="CLU_128777_1_0_5"/>
<feature type="chain" id="PRO_5002825265" description="DUF2946 domain-containing protein" evidence="2">
    <location>
        <begin position="36"/>
        <end position="140"/>
    </location>
</feature>
<dbReference type="RefSeq" id="WP_012523991.1">
    <property type="nucleotide sequence ID" value="NC_011144.1"/>
</dbReference>
<evidence type="ECO:0008006" key="5">
    <source>
        <dbReference type="Google" id="ProtNLM"/>
    </source>
</evidence>
<keyword evidence="4" id="KW-1185">Reference proteome</keyword>
<evidence type="ECO:0000256" key="2">
    <source>
        <dbReference type="SAM" id="SignalP"/>
    </source>
</evidence>
<dbReference type="eggNOG" id="ENOG5030ZDH">
    <property type="taxonomic scope" value="Bacteria"/>
</dbReference>
<dbReference type="AlphaFoldDB" id="B4RC60"/>
<dbReference type="STRING" id="450851.PHZ_c3444"/>
<proteinExistence type="predicted"/>
<dbReference type="Proteomes" id="UP000001868">
    <property type="component" value="Chromosome"/>
</dbReference>
<organism evidence="3 4">
    <name type="scientific">Phenylobacterium zucineum (strain HLK1)</name>
    <dbReference type="NCBI Taxonomy" id="450851"/>
    <lineage>
        <taxon>Bacteria</taxon>
        <taxon>Pseudomonadati</taxon>
        <taxon>Pseudomonadota</taxon>
        <taxon>Alphaproteobacteria</taxon>
        <taxon>Caulobacterales</taxon>
        <taxon>Caulobacteraceae</taxon>
        <taxon>Phenylobacterium</taxon>
    </lineage>
</organism>